<accession>A0A840FAG4</accession>
<keyword evidence="5 8" id="KW-0418">Kinase</keyword>
<dbReference type="AlphaFoldDB" id="A0A840FAG4"/>
<dbReference type="GO" id="GO:0005524">
    <property type="term" value="F:ATP binding"/>
    <property type="evidence" value="ECO:0007669"/>
    <property type="project" value="UniProtKB-KW"/>
</dbReference>
<comment type="caution">
    <text evidence="11">The sequence shown here is derived from an EMBL/GenBank/DDBJ whole genome shotgun (WGS) entry which is preliminary data.</text>
</comment>
<dbReference type="InterPro" id="IPR005280">
    <property type="entry name" value="Homoserine_kinase_II"/>
</dbReference>
<dbReference type="NCBIfam" id="TIGR00938">
    <property type="entry name" value="thrB_alt"/>
    <property type="match status" value="1"/>
</dbReference>
<name>A0A840FAG4_9SPHN</name>
<dbReference type="Gene3D" id="3.90.1200.10">
    <property type="match status" value="1"/>
</dbReference>
<comment type="catalytic activity">
    <reaction evidence="8">
        <text>L-homoserine + ATP = O-phospho-L-homoserine + ADP + H(+)</text>
        <dbReference type="Rhea" id="RHEA:13985"/>
        <dbReference type="ChEBI" id="CHEBI:15378"/>
        <dbReference type="ChEBI" id="CHEBI:30616"/>
        <dbReference type="ChEBI" id="CHEBI:57476"/>
        <dbReference type="ChEBI" id="CHEBI:57590"/>
        <dbReference type="ChEBI" id="CHEBI:456216"/>
        <dbReference type="EC" id="2.7.1.39"/>
    </reaction>
</comment>
<evidence type="ECO:0000313" key="12">
    <source>
        <dbReference type="Proteomes" id="UP000529795"/>
    </source>
</evidence>
<evidence type="ECO:0000256" key="9">
    <source>
        <dbReference type="NCBIfam" id="TIGR00938"/>
    </source>
</evidence>
<sequence>MAVYTHVSAEALTTFLARYDAGTLVSAKGIAEGVENSNYLVDTTTARYILTLYEKRVAEGDLPFFMDLLDHLAAHGLPVPPAIKDRQGATIQQLEERPACLIRFLSGVSLSNPTPTQARAAGEALAALHAAVADFEPQRLNSMGVDTWRPLYERCGESLDRIAVGFHADLGRALDAVVARWPGAGDIDRCVIHADLFPDNVLMLGDTITGLIDFYFACTDFRLYDLAIMHAAWSFDASSEDHDAAVGDALIAGYQSRFPFTDADRRHFDDLAAGACIRFTLSRAWDWINTPADAMVTRKDPLAFWRRLRVYDPDLASLLPTLS</sequence>
<dbReference type="PANTHER" id="PTHR21064">
    <property type="entry name" value="AMINOGLYCOSIDE PHOSPHOTRANSFERASE DOMAIN-CONTAINING PROTEIN-RELATED"/>
    <property type="match status" value="1"/>
</dbReference>
<dbReference type="InterPro" id="IPR050249">
    <property type="entry name" value="Pseudomonas-type_ThrB"/>
</dbReference>
<evidence type="ECO:0000256" key="8">
    <source>
        <dbReference type="HAMAP-Rule" id="MF_00301"/>
    </source>
</evidence>
<organism evidence="11 12">
    <name type="scientific">Sphingomonas jinjuensis</name>
    <dbReference type="NCBI Taxonomy" id="535907"/>
    <lineage>
        <taxon>Bacteria</taxon>
        <taxon>Pseudomonadati</taxon>
        <taxon>Pseudomonadota</taxon>
        <taxon>Alphaproteobacteria</taxon>
        <taxon>Sphingomonadales</taxon>
        <taxon>Sphingomonadaceae</taxon>
        <taxon>Sphingomonas</taxon>
    </lineage>
</organism>
<dbReference type="HAMAP" id="MF_00301">
    <property type="entry name" value="Homoser_kinase_2"/>
    <property type="match status" value="1"/>
</dbReference>
<keyword evidence="6 8" id="KW-0067">ATP-binding</keyword>
<dbReference type="GO" id="GO:0009088">
    <property type="term" value="P:threonine biosynthetic process"/>
    <property type="evidence" value="ECO:0007669"/>
    <property type="project" value="UniProtKB-UniRule"/>
</dbReference>
<dbReference type="NCBIfam" id="NF003558">
    <property type="entry name" value="PRK05231.1"/>
    <property type="match status" value="1"/>
</dbReference>
<evidence type="ECO:0000256" key="1">
    <source>
        <dbReference type="ARBA" id="ARBA00022605"/>
    </source>
</evidence>
<evidence type="ECO:0000256" key="2">
    <source>
        <dbReference type="ARBA" id="ARBA00022679"/>
    </source>
</evidence>
<keyword evidence="2 8" id="KW-0808">Transferase</keyword>
<dbReference type="InterPro" id="IPR011009">
    <property type="entry name" value="Kinase-like_dom_sf"/>
</dbReference>
<dbReference type="CDD" id="cd05153">
    <property type="entry name" value="HomoserineK_II"/>
    <property type="match status" value="1"/>
</dbReference>
<dbReference type="Proteomes" id="UP000529795">
    <property type="component" value="Unassembled WGS sequence"/>
</dbReference>
<evidence type="ECO:0000256" key="7">
    <source>
        <dbReference type="ARBA" id="ARBA00038240"/>
    </source>
</evidence>
<gene>
    <name evidence="8" type="primary">thrB</name>
    <name evidence="11" type="ORF">GGQ80_002937</name>
</gene>
<protein>
    <recommendedName>
        <fullName evidence="8 9">Homoserine kinase</fullName>
        <shortName evidence="8">HK</shortName>
        <shortName evidence="8">HSK</shortName>
        <ecNumber evidence="8 9">2.7.1.39</ecNumber>
    </recommendedName>
</protein>
<proteinExistence type="inferred from homology"/>
<keyword evidence="3 8" id="KW-0791">Threonine biosynthesis</keyword>
<evidence type="ECO:0000259" key="10">
    <source>
        <dbReference type="Pfam" id="PF01636"/>
    </source>
</evidence>
<reference evidence="11 12" key="1">
    <citation type="submission" date="2020-08" db="EMBL/GenBank/DDBJ databases">
        <title>Genomic Encyclopedia of Type Strains, Phase IV (KMG-IV): sequencing the most valuable type-strain genomes for metagenomic binning, comparative biology and taxonomic classification.</title>
        <authorList>
            <person name="Goeker M."/>
        </authorList>
    </citation>
    <scope>NUCLEOTIDE SEQUENCE [LARGE SCALE GENOMIC DNA]</scope>
    <source>
        <strain evidence="11 12">YC6723</strain>
    </source>
</reference>
<dbReference type="SUPFAM" id="SSF56112">
    <property type="entry name" value="Protein kinase-like (PK-like)"/>
    <property type="match status" value="1"/>
</dbReference>
<feature type="domain" description="Aminoglycoside phosphotransferase" evidence="10">
    <location>
        <begin position="27"/>
        <end position="255"/>
    </location>
</feature>
<dbReference type="PANTHER" id="PTHR21064:SF6">
    <property type="entry name" value="AMINOGLYCOSIDE PHOSPHOTRANSFERASE DOMAIN-CONTAINING PROTEIN"/>
    <property type="match status" value="1"/>
</dbReference>
<dbReference type="EC" id="2.7.1.39" evidence="8 9"/>
<keyword evidence="4 8" id="KW-0547">Nucleotide-binding</keyword>
<comment type="pathway">
    <text evidence="8">Amino-acid biosynthesis; L-threonine biosynthesis; L-threonine from L-aspartate: step 4/5.</text>
</comment>
<evidence type="ECO:0000256" key="4">
    <source>
        <dbReference type="ARBA" id="ARBA00022741"/>
    </source>
</evidence>
<dbReference type="Pfam" id="PF01636">
    <property type="entry name" value="APH"/>
    <property type="match status" value="1"/>
</dbReference>
<keyword evidence="12" id="KW-1185">Reference proteome</keyword>
<dbReference type="InterPro" id="IPR002575">
    <property type="entry name" value="Aminoglycoside_PTrfase"/>
</dbReference>
<evidence type="ECO:0000256" key="5">
    <source>
        <dbReference type="ARBA" id="ARBA00022777"/>
    </source>
</evidence>
<comment type="similarity">
    <text evidence="7 8">Belongs to the pseudomonas-type ThrB family.</text>
</comment>
<evidence type="ECO:0000256" key="3">
    <source>
        <dbReference type="ARBA" id="ARBA00022697"/>
    </source>
</evidence>
<keyword evidence="1 8" id="KW-0028">Amino-acid biosynthesis</keyword>
<dbReference type="UniPathway" id="UPA00050">
    <property type="reaction ID" value="UER00064"/>
</dbReference>
<evidence type="ECO:0000313" key="11">
    <source>
        <dbReference type="EMBL" id="MBB4155020.1"/>
    </source>
</evidence>
<dbReference type="RefSeq" id="WP_183986125.1">
    <property type="nucleotide sequence ID" value="NZ_JACIEV010000009.1"/>
</dbReference>
<dbReference type="Gene3D" id="3.30.200.20">
    <property type="entry name" value="Phosphorylase Kinase, domain 1"/>
    <property type="match status" value="1"/>
</dbReference>
<evidence type="ECO:0000256" key="6">
    <source>
        <dbReference type="ARBA" id="ARBA00022840"/>
    </source>
</evidence>
<dbReference type="GO" id="GO:0004413">
    <property type="term" value="F:homoserine kinase activity"/>
    <property type="evidence" value="ECO:0007669"/>
    <property type="project" value="UniProtKB-UniRule"/>
</dbReference>
<dbReference type="EMBL" id="JACIEV010000009">
    <property type="protein sequence ID" value="MBB4155020.1"/>
    <property type="molecule type" value="Genomic_DNA"/>
</dbReference>